<name>A0A5Q0BJ72_9GAMM</name>
<dbReference type="Gene3D" id="2.40.420.20">
    <property type="match status" value="1"/>
</dbReference>
<dbReference type="Gene3D" id="2.40.30.170">
    <property type="match status" value="1"/>
</dbReference>
<dbReference type="InterPro" id="IPR051909">
    <property type="entry name" value="MFP_Cation_Efflux"/>
</dbReference>
<evidence type="ECO:0000256" key="2">
    <source>
        <dbReference type="ARBA" id="ARBA00022448"/>
    </source>
</evidence>
<dbReference type="KEGG" id="mmob:F6R98_15810"/>
<dbReference type="InterPro" id="IPR058792">
    <property type="entry name" value="Beta-barrel_RND_2"/>
</dbReference>
<protein>
    <submittedName>
        <fullName evidence="4">Efflux RND transporter periplasmic adaptor subunit</fullName>
    </submittedName>
</protein>
<evidence type="ECO:0000259" key="3">
    <source>
        <dbReference type="Pfam" id="PF25954"/>
    </source>
</evidence>
<dbReference type="AlphaFoldDB" id="A0A5Q0BJ72"/>
<organism evidence="4 5">
    <name type="scientific">Candidatus Methylospira mobilis</name>
    <dbReference type="NCBI Taxonomy" id="1808979"/>
    <lineage>
        <taxon>Bacteria</taxon>
        <taxon>Pseudomonadati</taxon>
        <taxon>Pseudomonadota</taxon>
        <taxon>Gammaproteobacteria</taxon>
        <taxon>Methylococcales</taxon>
        <taxon>Methylococcaceae</taxon>
        <taxon>Candidatus Methylospira</taxon>
    </lineage>
</organism>
<proteinExistence type="inferred from homology"/>
<comment type="similarity">
    <text evidence="1">Belongs to the membrane fusion protein (MFP) (TC 8.A.1) family.</text>
</comment>
<dbReference type="Proteomes" id="UP000325755">
    <property type="component" value="Chromosome"/>
</dbReference>
<dbReference type="EMBL" id="CP044205">
    <property type="protein sequence ID" value="QFY43915.1"/>
    <property type="molecule type" value="Genomic_DNA"/>
</dbReference>
<dbReference type="OrthoDB" id="9806939at2"/>
<evidence type="ECO:0000256" key="1">
    <source>
        <dbReference type="ARBA" id="ARBA00009477"/>
    </source>
</evidence>
<dbReference type="FunFam" id="2.40.30.170:FF:000010">
    <property type="entry name" value="Efflux RND transporter periplasmic adaptor subunit"/>
    <property type="match status" value="1"/>
</dbReference>
<feature type="domain" description="CusB-like beta-barrel" evidence="3">
    <location>
        <begin position="3"/>
        <end position="76"/>
    </location>
</feature>
<dbReference type="Pfam" id="PF25954">
    <property type="entry name" value="Beta-barrel_RND_2"/>
    <property type="match status" value="1"/>
</dbReference>
<keyword evidence="2" id="KW-0813">Transport</keyword>
<dbReference type="SUPFAM" id="SSF111369">
    <property type="entry name" value="HlyD-like secretion proteins"/>
    <property type="match status" value="1"/>
</dbReference>
<dbReference type="InParanoid" id="A0A5Q0BJ72"/>
<gene>
    <name evidence="4" type="ORF">F6R98_15810</name>
</gene>
<keyword evidence="5" id="KW-1185">Reference proteome</keyword>
<evidence type="ECO:0000313" key="5">
    <source>
        <dbReference type="Proteomes" id="UP000325755"/>
    </source>
</evidence>
<accession>A0A5Q0BJ72</accession>
<reference evidence="4 5" key="1">
    <citation type="submission" date="2019-09" db="EMBL/GenBank/DDBJ databases">
        <title>Ecophysiology of the spiral-shaped methanotroph Methylospira mobilis as revealed by the complete genome sequence.</title>
        <authorList>
            <person name="Oshkin I.Y."/>
            <person name="Dedysh S.N."/>
            <person name="Miroshnikov K."/>
            <person name="Danilova O.V."/>
            <person name="Hakobyan A."/>
            <person name="Liesack W."/>
        </authorList>
    </citation>
    <scope>NUCLEOTIDE SEQUENCE [LARGE SCALE GENOMIC DNA]</scope>
    <source>
        <strain evidence="4 5">Shm1</strain>
    </source>
</reference>
<dbReference type="PANTHER" id="PTHR30097">
    <property type="entry name" value="CATION EFFLUX SYSTEM PROTEIN CUSB"/>
    <property type="match status" value="1"/>
</dbReference>
<evidence type="ECO:0000313" key="4">
    <source>
        <dbReference type="EMBL" id="QFY43915.1"/>
    </source>
</evidence>
<sequence>MTVTADAPEQDAHLIELSGKAEVQIPALPGQTITGTLVYVADTVNPVSRTVTVRMEIENPDKKIKPEMLATMIIHRASIEAVTIPAKAVIRQSDHDYVFVLIAQDRFQLRLVALGPEQRVASGVFRACRRPANRCGWRVPSQ</sequence>